<evidence type="ECO:0000313" key="3">
    <source>
        <dbReference type="EMBL" id="MDF9408499.1"/>
    </source>
</evidence>
<dbReference type="InterPro" id="IPR029016">
    <property type="entry name" value="GAF-like_dom_sf"/>
</dbReference>
<dbReference type="Pfam" id="PF07228">
    <property type="entry name" value="SpoIIE"/>
    <property type="match status" value="1"/>
</dbReference>
<accession>A0A9X4JTB7</accession>
<dbReference type="GO" id="GO:0016791">
    <property type="term" value="F:phosphatase activity"/>
    <property type="evidence" value="ECO:0007669"/>
    <property type="project" value="TreeGrafter"/>
</dbReference>
<dbReference type="Gene3D" id="3.30.450.40">
    <property type="match status" value="1"/>
</dbReference>
<dbReference type="PANTHER" id="PTHR43156">
    <property type="entry name" value="STAGE II SPORULATION PROTEIN E-RELATED"/>
    <property type="match status" value="1"/>
</dbReference>
<feature type="domain" description="PPM-type phosphatase" evidence="2">
    <location>
        <begin position="184"/>
        <end position="401"/>
    </location>
</feature>
<dbReference type="RefSeq" id="WP_277443821.1">
    <property type="nucleotide sequence ID" value="NZ_JAKOAV010000014.1"/>
</dbReference>
<keyword evidence="4" id="KW-1185">Reference proteome</keyword>
<evidence type="ECO:0000256" key="1">
    <source>
        <dbReference type="ARBA" id="ARBA00022801"/>
    </source>
</evidence>
<proteinExistence type="predicted"/>
<dbReference type="PANTHER" id="PTHR43156:SF2">
    <property type="entry name" value="STAGE II SPORULATION PROTEIN E"/>
    <property type="match status" value="1"/>
</dbReference>
<dbReference type="AlphaFoldDB" id="A0A9X4JTB7"/>
<dbReference type="InterPro" id="IPR001932">
    <property type="entry name" value="PPM-type_phosphatase-like_dom"/>
</dbReference>
<dbReference type="SUPFAM" id="SSF55781">
    <property type="entry name" value="GAF domain-like"/>
    <property type="match status" value="1"/>
</dbReference>
<dbReference type="SUPFAM" id="SSF81606">
    <property type="entry name" value="PP2C-like"/>
    <property type="match status" value="1"/>
</dbReference>
<reference evidence="3" key="1">
    <citation type="submission" date="2022-02" db="EMBL/GenBank/DDBJ databases">
        <authorList>
            <person name="Leng L."/>
        </authorList>
    </citation>
    <scope>NUCLEOTIDE SEQUENCE</scope>
    <source>
        <strain evidence="3">JI</strain>
    </source>
</reference>
<organism evidence="3 4">
    <name type="scientific">Pelotomaculum isophthalicicum JI</name>
    <dbReference type="NCBI Taxonomy" id="947010"/>
    <lineage>
        <taxon>Bacteria</taxon>
        <taxon>Bacillati</taxon>
        <taxon>Bacillota</taxon>
        <taxon>Clostridia</taxon>
        <taxon>Eubacteriales</taxon>
        <taxon>Desulfotomaculaceae</taxon>
        <taxon>Pelotomaculum</taxon>
    </lineage>
</organism>
<comment type="caution">
    <text evidence="3">The sequence shown here is derived from an EMBL/GenBank/DDBJ whole genome shotgun (WGS) entry which is preliminary data.</text>
</comment>
<protein>
    <submittedName>
        <fullName evidence="3">SpoIIE family protein phosphatase</fullName>
    </submittedName>
</protein>
<gene>
    <name evidence="3" type="ORF">L7E55_09030</name>
</gene>
<keyword evidence="1" id="KW-0378">Hydrolase</keyword>
<dbReference type="EMBL" id="JAKOAV010000014">
    <property type="protein sequence ID" value="MDF9408499.1"/>
    <property type="molecule type" value="Genomic_DNA"/>
</dbReference>
<dbReference type="InterPro" id="IPR036457">
    <property type="entry name" value="PPM-type-like_dom_sf"/>
</dbReference>
<sequence length="402" mass="44109">MEDQRLITGDDLNPEWRLKRVLNDLGTLINVDYTALVGISGESLTVLAEWRKSEDGESILLSLLQKDFNDYVRAVHDRGNSPHAPEAGAGNTTGCTWKSALTMAVPVPVEKGVLGVLVLGCKKPRRFSDLALKTISIVARVLGWALEDALRCRLARKNLEDVKSELVLAQKAQENLLPQYFPELEGIEITGRSIPARVVGGDYFDFLLLDGGRLVAVIGDVMGKGMAAAMLMFILRSTLRAILAEEKDLSRVLSRLNAIVGVDLRRAGAFATFCIIVYDPDLRQICCFNAGHHYPLCYQGGKAETLITNGIALGLQEKYDYKDSRKLALFSGEVVLLYTDGVVEARNQHGEKFGLARLKEVLQLNAGRNAAGIREAVIEAVSRFARGTSQKDDITLAVIKVR</sequence>
<dbReference type="SMART" id="SM00331">
    <property type="entry name" value="PP2C_SIG"/>
    <property type="match status" value="1"/>
</dbReference>
<dbReference type="Gene3D" id="3.60.40.10">
    <property type="entry name" value="PPM-type phosphatase domain"/>
    <property type="match status" value="1"/>
</dbReference>
<dbReference type="InterPro" id="IPR052016">
    <property type="entry name" value="Bact_Sigma-Reg"/>
</dbReference>
<evidence type="ECO:0000313" key="4">
    <source>
        <dbReference type="Proteomes" id="UP001154312"/>
    </source>
</evidence>
<dbReference type="Proteomes" id="UP001154312">
    <property type="component" value="Unassembled WGS sequence"/>
</dbReference>
<name>A0A9X4JTB7_9FIRM</name>
<evidence type="ECO:0000259" key="2">
    <source>
        <dbReference type="SMART" id="SM00331"/>
    </source>
</evidence>